<proteinExistence type="predicted"/>
<accession>A0AAT9FSS3</accession>
<evidence type="ECO:0008006" key="2">
    <source>
        <dbReference type="Google" id="ProtNLM"/>
    </source>
</evidence>
<evidence type="ECO:0000313" key="1">
    <source>
        <dbReference type="EMBL" id="BDS08957.1"/>
    </source>
</evidence>
<dbReference type="PANTHER" id="PTHR39186:SF1">
    <property type="entry name" value="DUF2071 DOMAIN-CONTAINING PROTEIN"/>
    <property type="match status" value="1"/>
</dbReference>
<gene>
    <name evidence="1" type="ORF">NT6N_39970</name>
</gene>
<protein>
    <recommendedName>
        <fullName evidence="2">DUF2071 domain-containing protein</fullName>
    </recommendedName>
</protein>
<dbReference type="EMBL" id="AP026866">
    <property type="protein sequence ID" value="BDS08957.1"/>
    <property type="molecule type" value="Genomic_DNA"/>
</dbReference>
<dbReference type="Pfam" id="PF09844">
    <property type="entry name" value="DUF2071"/>
    <property type="match status" value="1"/>
</dbReference>
<name>A0AAT9FSS3_9BACT</name>
<sequence>MTAFLNTHWTDLLVVNYRLDPTAIGLLEEHLPAGTELDTYHGDHYVSVVAFEFSKTRIMGIPMPFYRSFPEINLRFYVRRKVNGEWRRGVVFIKEIVPCKLPALIANKVFKENFHVRPLSCETTDKKLTYRWTENDEAQELQIDRLTELETPNPGSLTEHIIDHYWAYKKITPKVTGEFKVTHRPWKTRPCHNAHINLNLAKVYGKKWANALTPVSTFYANGSQVGVTNPKKLKT</sequence>
<dbReference type="KEGG" id="osu:NT6N_39970"/>
<dbReference type="InterPro" id="IPR018644">
    <property type="entry name" value="DUF2071"/>
</dbReference>
<reference evidence="1" key="1">
    <citation type="submission" date="2024-07" db="EMBL/GenBank/DDBJ databases">
        <title>Complete genome sequence of Verrucomicrobiaceae bacterium NT6N.</title>
        <authorList>
            <person name="Huang C."/>
            <person name="Takami H."/>
            <person name="Hamasaki K."/>
        </authorList>
    </citation>
    <scope>NUCLEOTIDE SEQUENCE</scope>
    <source>
        <strain evidence="1">NT6N</strain>
    </source>
</reference>
<dbReference type="PANTHER" id="PTHR39186">
    <property type="entry name" value="DUF2071 FAMILY PROTEIN"/>
    <property type="match status" value="1"/>
</dbReference>
<organism evidence="1">
    <name type="scientific">Oceaniferula spumae</name>
    <dbReference type="NCBI Taxonomy" id="2979115"/>
    <lineage>
        <taxon>Bacteria</taxon>
        <taxon>Pseudomonadati</taxon>
        <taxon>Verrucomicrobiota</taxon>
        <taxon>Verrucomicrobiia</taxon>
        <taxon>Verrucomicrobiales</taxon>
        <taxon>Verrucomicrobiaceae</taxon>
        <taxon>Oceaniferula</taxon>
    </lineage>
</organism>
<dbReference type="AlphaFoldDB" id="A0AAT9FSS3"/>